<dbReference type="PANTHER" id="PTHR38674">
    <property type="entry name" value="ALKANE 1-MONOOXYGENASE 1"/>
    <property type="match status" value="1"/>
</dbReference>
<comment type="caution">
    <text evidence="14">The sequence shown here is derived from an EMBL/GenBank/DDBJ whole genome shotgun (WGS) entry which is preliminary data.</text>
</comment>
<evidence type="ECO:0000256" key="10">
    <source>
        <dbReference type="ARBA" id="ARBA00023033"/>
    </source>
</evidence>
<dbReference type="GO" id="GO:0006629">
    <property type="term" value="P:lipid metabolic process"/>
    <property type="evidence" value="ECO:0007669"/>
    <property type="project" value="InterPro"/>
</dbReference>
<feature type="transmembrane region" description="Helical" evidence="12">
    <location>
        <begin position="709"/>
        <end position="732"/>
    </location>
</feature>
<keyword evidence="3" id="KW-1003">Cell membrane</keyword>
<feature type="transmembrane region" description="Helical" evidence="12">
    <location>
        <begin position="682"/>
        <end position="703"/>
    </location>
</feature>
<feature type="transmembrane region" description="Helical" evidence="12">
    <location>
        <begin position="927"/>
        <end position="946"/>
    </location>
</feature>
<dbReference type="InterPro" id="IPR033885">
    <property type="entry name" value="AlkB/XylM"/>
</dbReference>
<dbReference type="Pfam" id="PF00487">
    <property type="entry name" value="FA_desaturase"/>
    <property type="match status" value="1"/>
</dbReference>
<keyword evidence="10" id="KW-0503">Monooxygenase</keyword>
<evidence type="ECO:0000256" key="3">
    <source>
        <dbReference type="ARBA" id="ARBA00022475"/>
    </source>
</evidence>
<evidence type="ECO:0000256" key="4">
    <source>
        <dbReference type="ARBA" id="ARBA00022519"/>
    </source>
</evidence>
<dbReference type="PANTHER" id="PTHR38674:SF1">
    <property type="entry name" value="ALKANE 1-MONOOXYGENASE 1"/>
    <property type="match status" value="1"/>
</dbReference>
<keyword evidence="8" id="KW-0560">Oxidoreductase</keyword>
<dbReference type="GO" id="GO:0005886">
    <property type="term" value="C:plasma membrane"/>
    <property type="evidence" value="ECO:0007669"/>
    <property type="project" value="UniProtKB-SubCell"/>
</dbReference>
<evidence type="ECO:0000256" key="5">
    <source>
        <dbReference type="ARBA" id="ARBA00022692"/>
    </source>
</evidence>
<keyword evidence="9" id="KW-0408">Iron</keyword>
<evidence type="ECO:0000256" key="7">
    <source>
        <dbReference type="ARBA" id="ARBA00022989"/>
    </source>
</evidence>
<sequence length="957" mass="103454">MPHNFGAQSHNTILPISSEFLSRRRQAACEQLMAEVEAKPHKAPYADLPPRDITNEELQFLSDYTGEHDLVALRKHVLHVWHAVKAKCWTFGCIQVFRFLQPKIVDHPFFPSVVEAGRSADANQLFMDVGCCFGQELRKLILDGYPEACVVASDLTPDYWNFGLELFKDKGRLRVRTAFGSLTDLAFVSKRPDAAAAALVGAVTYLWAGAVLHVLSKGDAERFVASAHILLAPGGVFFGSTGGSEEAGEWWLTPDGQRKRYLHSPGTLTALLESAGFSDVEVQSYRPEEGSGVLGQPAGVASDLAILKVKVEAPPRELTDDELKFLSDYTGERDLVALRQHVLRVWRDVKAKCWTFKCIQCFRFLQPRIGDHPFYGVIVEASRSAHANQVFMDVGCCFGQETRKLMVDGYPEANIIANDITPDYWNFGSQLFKDQERLRVRTAFGSLADPAFVSGRPDAAVAALVGTVTYLWAGAVLHVLCKPDTERFVAAAHLLLAPGGVFFGSTGGAEEAGEGWRTPDGKSQRYLHSPATLTALLESVGFTGVEVQARRRGCGIASETGLGHVFVSLFPGPLRYTASLLMPLSALLSVVGALYGHHVVGYLAGVLNLAQMAEALPPAQLVAQLFATHPTTGAAVLDAACALAGVAFAFVVMPAGDVLMGRDLQGSETMEGLGGPQGGYRALLYAFSAVHWAVLLAGCAAAPHVHPLALMGLAASLGTGTSLMLTVAHELLHSPRALDKAMCNLLLSAAGYMHWSCSHLAHHRKVATPADAQSARLGESLYAFLPRSVTGSLREGVSMEAARLAARRLPFLSLHNRVLTWVAAPAALLTTVGALWGTPAVALGVAQAVVAVFLLEDVNYVEHYGLTRAHAASGMYVRQDVQHSWNANWLFSNACLFRLQRHSDHHAHAARPYQDLRDMPNAPQLPASYPAMLILALVPPLWSAVMDSRVAALHSKP</sequence>
<dbReference type="EMBL" id="JALJOU010000022">
    <property type="protein sequence ID" value="KAK9837325.1"/>
    <property type="molecule type" value="Genomic_DNA"/>
</dbReference>
<keyword evidence="7 12" id="KW-1133">Transmembrane helix</keyword>
<dbReference type="InterPro" id="IPR029063">
    <property type="entry name" value="SAM-dependent_MTases_sf"/>
</dbReference>
<keyword evidence="11 12" id="KW-0472">Membrane</keyword>
<evidence type="ECO:0000313" key="15">
    <source>
        <dbReference type="Proteomes" id="UP001445335"/>
    </source>
</evidence>
<feature type="transmembrane region" description="Helical" evidence="12">
    <location>
        <begin position="576"/>
        <end position="595"/>
    </location>
</feature>
<dbReference type="Proteomes" id="UP001445335">
    <property type="component" value="Unassembled WGS sequence"/>
</dbReference>
<feature type="transmembrane region" description="Helical" evidence="12">
    <location>
        <begin position="459"/>
        <end position="481"/>
    </location>
</feature>
<evidence type="ECO:0000256" key="11">
    <source>
        <dbReference type="ARBA" id="ARBA00023136"/>
    </source>
</evidence>
<comment type="similarity">
    <text evidence="2">Belongs to the fatty acid desaturase type 1 family. AlkB subfamily.</text>
</comment>
<reference evidence="14 15" key="1">
    <citation type="journal article" date="2024" name="Nat. Commun.">
        <title>Phylogenomics reveals the evolutionary origins of lichenization in chlorophyte algae.</title>
        <authorList>
            <person name="Puginier C."/>
            <person name="Libourel C."/>
            <person name="Otte J."/>
            <person name="Skaloud P."/>
            <person name="Haon M."/>
            <person name="Grisel S."/>
            <person name="Petersen M."/>
            <person name="Berrin J.G."/>
            <person name="Delaux P.M."/>
            <person name="Dal Grande F."/>
            <person name="Keller J."/>
        </authorList>
    </citation>
    <scope>NUCLEOTIDE SEQUENCE [LARGE SCALE GENOMIC DNA]</scope>
    <source>
        <strain evidence="14 15">SAG 245.80</strain>
    </source>
</reference>
<keyword evidence="15" id="KW-1185">Reference proteome</keyword>
<protein>
    <recommendedName>
        <fullName evidence="13">Fatty acid desaturase domain-containing protein</fullName>
    </recommendedName>
</protein>
<dbReference type="AlphaFoldDB" id="A0AAW1RUB8"/>
<evidence type="ECO:0000256" key="8">
    <source>
        <dbReference type="ARBA" id="ARBA00023002"/>
    </source>
</evidence>
<keyword evidence="4" id="KW-0997">Cell inner membrane</keyword>
<dbReference type="GO" id="GO:0046872">
    <property type="term" value="F:metal ion binding"/>
    <property type="evidence" value="ECO:0007669"/>
    <property type="project" value="UniProtKB-KW"/>
</dbReference>
<evidence type="ECO:0000259" key="13">
    <source>
        <dbReference type="Pfam" id="PF00487"/>
    </source>
</evidence>
<keyword evidence="6" id="KW-0479">Metal-binding</keyword>
<comment type="subcellular location">
    <subcellularLocation>
        <location evidence="1">Cell inner membrane</location>
        <topology evidence="1">Multi-pass membrane protein</topology>
    </subcellularLocation>
</comment>
<dbReference type="CDD" id="cd03512">
    <property type="entry name" value="Alkane-hydroxylase"/>
    <property type="match status" value="1"/>
</dbReference>
<dbReference type="InterPro" id="IPR005804">
    <property type="entry name" value="FA_desaturase_dom"/>
</dbReference>
<evidence type="ECO:0000256" key="1">
    <source>
        <dbReference type="ARBA" id="ARBA00004429"/>
    </source>
</evidence>
<evidence type="ECO:0000313" key="14">
    <source>
        <dbReference type="EMBL" id="KAK9837325.1"/>
    </source>
</evidence>
<keyword evidence="5 12" id="KW-0812">Transmembrane</keyword>
<gene>
    <name evidence="14" type="ORF">WJX81_006410</name>
</gene>
<dbReference type="GO" id="GO:0004497">
    <property type="term" value="F:monooxygenase activity"/>
    <property type="evidence" value="ECO:0007669"/>
    <property type="project" value="UniProtKB-KW"/>
</dbReference>
<accession>A0AAW1RUB8</accession>
<proteinExistence type="inferred from homology"/>
<evidence type="ECO:0000256" key="2">
    <source>
        <dbReference type="ARBA" id="ARBA00010823"/>
    </source>
</evidence>
<dbReference type="Gene3D" id="3.40.50.150">
    <property type="entry name" value="Vaccinia Virus protein VP39"/>
    <property type="match status" value="2"/>
</dbReference>
<name>A0AAW1RUB8_9CHLO</name>
<dbReference type="SUPFAM" id="SSF53335">
    <property type="entry name" value="S-adenosyl-L-methionine-dependent methyltransferases"/>
    <property type="match status" value="2"/>
</dbReference>
<feature type="domain" description="Fatty acid desaturase" evidence="13">
    <location>
        <begin position="711"/>
        <end position="932"/>
    </location>
</feature>
<evidence type="ECO:0000256" key="9">
    <source>
        <dbReference type="ARBA" id="ARBA00023004"/>
    </source>
</evidence>
<evidence type="ECO:0000256" key="6">
    <source>
        <dbReference type="ARBA" id="ARBA00022723"/>
    </source>
</evidence>
<organism evidence="14 15">
    <name type="scientific">Elliptochloris bilobata</name>
    <dbReference type="NCBI Taxonomy" id="381761"/>
    <lineage>
        <taxon>Eukaryota</taxon>
        <taxon>Viridiplantae</taxon>
        <taxon>Chlorophyta</taxon>
        <taxon>core chlorophytes</taxon>
        <taxon>Trebouxiophyceae</taxon>
        <taxon>Trebouxiophyceae incertae sedis</taxon>
        <taxon>Elliptochloris clade</taxon>
        <taxon>Elliptochloris</taxon>
    </lineage>
</organism>
<evidence type="ECO:0000256" key="12">
    <source>
        <dbReference type="SAM" id="Phobius"/>
    </source>
</evidence>
<feature type="transmembrane region" description="Helical" evidence="12">
    <location>
        <begin position="635"/>
        <end position="661"/>
    </location>
</feature>